<accession>A0A319DW03</accession>
<dbReference type="VEuPathDB" id="FungiDB:BO78DRAFT_400968"/>
<dbReference type="AlphaFoldDB" id="A0A319DW03"/>
<evidence type="ECO:0000256" key="1">
    <source>
        <dbReference type="SAM" id="MobiDB-lite"/>
    </source>
</evidence>
<name>A0A319DW03_ASPSB</name>
<feature type="compositionally biased region" description="Low complexity" evidence="1">
    <location>
        <begin position="158"/>
        <end position="173"/>
    </location>
</feature>
<evidence type="ECO:0000313" key="3">
    <source>
        <dbReference type="Proteomes" id="UP000248423"/>
    </source>
</evidence>
<dbReference type="EMBL" id="KZ826404">
    <property type="protein sequence ID" value="PYI01947.1"/>
    <property type="molecule type" value="Genomic_DNA"/>
</dbReference>
<feature type="region of interest" description="Disordered" evidence="1">
    <location>
        <begin position="14"/>
        <end position="35"/>
    </location>
</feature>
<reference evidence="2 3" key="1">
    <citation type="submission" date="2018-02" db="EMBL/GenBank/DDBJ databases">
        <title>The genomes of Aspergillus section Nigri reveals drivers in fungal speciation.</title>
        <authorList>
            <consortium name="DOE Joint Genome Institute"/>
            <person name="Vesth T.C."/>
            <person name="Nybo J."/>
            <person name="Theobald S."/>
            <person name="Brandl J."/>
            <person name="Frisvad J.C."/>
            <person name="Nielsen K.F."/>
            <person name="Lyhne E.K."/>
            <person name="Kogle M.E."/>
            <person name="Kuo A."/>
            <person name="Riley R."/>
            <person name="Clum A."/>
            <person name="Nolan M."/>
            <person name="Lipzen A."/>
            <person name="Salamov A."/>
            <person name="Henrissat B."/>
            <person name="Wiebenga A."/>
            <person name="De vries R.P."/>
            <person name="Grigoriev I.V."/>
            <person name="Mortensen U.H."/>
            <person name="Andersen M.R."/>
            <person name="Baker S.E."/>
        </authorList>
    </citation>
    <scope>NUCLEOTIDE SEQUENCE [LARGE SCALE GENOMIC DNA]</scope>
    <source>
        <strain evidence="2 3">CBS 121057</strain>
    </source>
</reference>
<organism evidence="2 3">
    <name type="scientific">Aspergillus sclerotiicarbonarius (strain CBS 121057 / IBT 28362)</name>
    <dbReference type="NCBI Taxonomy" id="1448318"/>
    <lineage>
        <taxon>Eukaryota</taxon>
        <taxon>Fungi</taxon>
        <taxon>Dikarya</taxon>
        <taxon>Ascomycota</taxon>
        <taxon>Pezizomycotina</taxon>
        <taxon>Eurotiomycetes</taxon>
        <taxon>Eurotiomycetidae</taxon>
        <taxon>Eurotiales</taxon>
        <taxon>Aspergillaceae</taxon>
        <taxon>Aspergillus</taxon>
        <taxon>Aspergillus subgen. Circumdati</taxon>
    </lineage>
</organism>
<feature type="region of interest" description="Disordered" evidence="1">
    <location>
        <begin position="146"/>
        <end position="185"/>
    </location>
</feature>
<dbReference type="Proteomes" id="UP000248423">
    <property type="component" value="Unassembled WGS sequence"/>
</dbReference>
<gene>
    <name evidence="2" type="ORF">BO78DRAFT_400968</name>
</gene>
<sequence>MHQQRYFTSARPKPIFTTFHLPPPTTTDQTSPRDRERRNLLKNTIAAELNTAMNTSKYSDPFISFPQPILEDYLILDKNGKYVNDEAANQEDYDADTESLYSDIYDDEPYQKVKAPRAVVKNRSEGLDTLGREAAERLRMMWDSPHRGDEHELGCLEGEGTSTASSISTATENENSEKSTMSSISTPTENLGLELMEDFDVDVDVDEMSQWECALLNMSLSDIEFGVETDVDEDEDVEIETGSCAQMKITGSGGNEDMESDAESFYSCCEGRGK</sequence>
<keyword evidence="3" id="KW-1185">Reference proteome</keyword>
<evidence type="ECO:0000313" key="2">
    <source>
        <dbReference type="EMBL" id="PYI01947.1"/>
    </source>
</evidence>
<protein>
    <submittedName>
        <fullName evidence="2">Uncharacterized protein</fullName>
    </submittedName>
</protein>
<proteinExistence type="predicted"/>